<keyword evidence="8" id="KW-0449">Lipoprotein</keyword>
<feature type="domain" description="Palmitoyltransferase DHHC" evidence="11">
    <location>
        <begin position="181"/>
        <end position="315"/>
    </location>
</feature>
<feature type="transmembrane region" description="Helical" evidence="10">
    <location>
        <begin position="105"/>
        <end position="124"/>
    </location>
</feature>
<dbReference type="Proteomes" id="UP000694941">
    <property type="component" value="Unplaced"/>
</dbReference>
<evidence type="ECO:0000256" key="10">
    <source>
        <dbReference type="RuleBase" id="RU079119"/>
    </source>
</evidence>
<evidence type="ECO:0000256" key="2">
    <source>
        <dbReference type="ARBA" id="ARBA00022679"/>
    </source>
</evidence>
<sequence>MALCCDCEALDEAFERFITCKPVQPNTCSRIMETITDHLRVPWCDGQGARKLDPDILMAAVLLLTTMFIASQSWTATIVVFGLLPFLLIATYIRYLKIRTQTKFFFAWTVLSFSFLLGIFQFEVVPYLEILFSENFILMCFVAIMCLCGYLTKQGPGQPPNGEVSDQEEGAIKDAVNLVIEDQKTKCRVCSIHQPHRCSHCRICNQCVLRRDHHCVWLDCCIGAKNHRYFIIGLVALIIVCCYGANLTLTTICQPKLVWGTVYLPDSCNDVYGDIHIAMCFVSAVYALLIAALAVLALGQQLWFICCNTTVQEWRRGRQGHYSHGILCNCWKFWCGGNL</sequence>
<dbReference type="PANTHER" id="PTHR22883:SF475">
    <property type="entry name" value="PALMITOYLTRANSFERASE ZDHHC23"/>
    <property type="match status" value="1"/>
</dbReference>
<feature type="transmembrane region" description="Helical" evidence="10">
    <location>
        <begin position="130"/>
        <end position="151"/>
    </location>
</feature>
<proteinExistence type="inferred from homology"/>
<dbReference type="InterPro" id="IPR001594">
    <property type="entry name" value="Palmitoyltrfase_DHHC"/>
</dbReference>
<keyword evidence="5" id="KW-0333">Golgi apparatus</keyword>
<evidence type="ECO:0000256" key="7">
    <source>
        <dbReference type="ARBA" id="ARBA00023139"/>
    </source>
</evidence>
<dbReference type="GeneID" id="106468386"/>
<comment type="subcellular location">
    <subcellularLocation>
        <location evidence="1">Golgi apparatus</location>
        <location evidence="1">trans-Golgi network membrane</location>
        <topology evidence="1">Multi-pass membrane protein</topology>
    </subcellularLocation>
</comment>
<organism evidence="12 13">
    <name type="scientific">Limulus polyphemus</name>
    <name type="common">Atlantic horseshoe crab</name>
    <dbReference type="NCBI Taxonomy" id="6850"/>
    <lineage>
        <taxon>Eukaryota</taxon>
        <taxon>Metazoa</taxon>
        <taxon>Ecdysozoa</taxon>
        <taxon>Arthropoda</taxon>
        <taxon>Chelicerata</taxon>
        <taxon>Merostomata</taxon>
        <taxon>Xiphosura</taxon>
        <taxon>Limulidae</taxon>
        <taxon>Limulus</taxon>
    </lineage>
</organism>
<evidence type="ECO:0000256" key="9">
    <source>
        <dbReference type="ARBA" id="ARBA00023315"/>
    </source>
</evidence>
<evidence type="ECO:0000256" key="3">
    <source>
        <dbReference type="ARBA" id="ARBA00022692"/>
    </source>
</evidence>
<feature type="transmembrane region" description="Helical" evidence="10">
    <location>
        <begin position="76"/>
        <end position="93"/>
    </location>
</feature>
<comment type="domain">
    <text evidence="10">The DHHC domain is required for palmitoyltransferase activity.</text>
</comment>
<accession>A0ABM1BL97</accession>
<evidence type="ECO:0000256" key="1">
    <source>
        <dbReference type="ARBA" id="ARBA00004166"/>
    </source>
</evidence>
<feature type="transmembrane region" description="Helical" evidence="10">
    <location>
        <begin position="275"/>
        <end position="298"/>
    </location>
</feature>
<comment type="similarity">
    <text evidence="10">Belongs to the DHHC palmitoyltransferase family.</text>
</comment>
<protein>
    <recommendedName>
        <fullName evidence="10">Palmitoyltransferase</fullName>
        <ecNumber evidence="10">2.3.1.225</ecNumber>
    </recommendedName>
</protein>
<evidence type="ECO:0000313" key="12">
    <source>
        <dbReference type="Proteomes" id="UP000694941"/>
    </source>
</evidence>
<name>A0ABM1BL97_LIMPO</name>
<evidence type="ECO:0000256" key="6">
    <source>
        <dbReference type="ARBA" id="ARBA00023136"/>
    </source>
</evidence>
<keyword evidence="3 10" id="KW-0812">Transmembrane</keyword>
<feature type="transmembrane region" description="Helical" evidence="10">
    <location>
        <begin position="229"/>
        <end position="249"/>
    </location>
</feature>
<reference evidence="13" key="1">
    <citation type="submission" date="2025-08" db="UniProtKB">
        <authorList>
            <consortium name="RefSeq"/>
        </authorList>
    </citation>
    <scope>IDENTIFICATION</scope>
    <source>
        <tissue evidence="13">Muscle</tissue>
    </source>
</reference>
<keyword evidence="6 10" id="KW-0472">Membrane</keyword>
<keyword evidence="2 10" id="KW-0808">Transferase</keyword>
<dbReference type="RefSeq" id="XP_013784262.2">
    <property type="nucleotide sequence ID" value="XM_013928808.2"/>
</dbReference>
<evidence type="ECO:0000256" key="4">
    <source>
        <dbReference type="ARBA" id="ARBA00022989"/>
    </source>
</evidence>
<keyword evidence="9 10" id="KW-0012">Acyltransferase</keyword>
<keyword evidence="12" id="KW-1185">Reference proteome</keyword>
<gene>
    <name evidence="13" type="primary">LOC106468386</name>
</gene>
<dbReference type="PANTHER" id="PTHR22883">
    <property type="entry name" value="ZINC FINGER DHHC DOMAIN CONTAINING PROTEIN"/>
    <property type="match status" value="1"/>
</dbReference>
<dbReference type="EC" id="2.3.1.225" evidence="10"/>
<evidence type="ECO:0000256" key="8">
    <source>
        <dbReference type="ARBA" id="ARBA00023288"/>
    </source>
</evidence>
<keyword evidence="4 10" id="KW-1133">Transmembrane helix</keyword>
<comment type="catalytic activity">
    <reaction evidence="10">
        <text>L-cysteinyl-[protein] + hexadecanoyl-CoA = S-hexadecanoyl-L-cysteinyl-[protein] + CoA</text>
        <dbReference type="Rhea" id="RHEA:36683"/>
        <dbReference type="Rhea" id="RHEA-COMP:10131"/>
        <dbReference type="Rhea" id="RHEA-COMP:11032"/>
        <dbReference type="ChEBI" id="CHEBI:29950"/>
        <dbReference type="ChEBI" id="CHEBI:57287"/>
        <dbReference type="ChEBI" id="CHEBI:57379"/>
        <dbReference type="ChEBI" id="CHEBI:74151"/>
        <dbReference type="EC" id="2.3.1.225"/>
    </reaction>
</comment>
<evidence type="ECO:0000256" key="5">
    <source>
        <dbReference type="ARBA" id="ARBA00023034"/>
    </source>
</evidence>
<dbReference type="InterPro" id="IPR039859">
    <property type="entry name" value="PFA4/ZDH16/20/ERF2-like"/>
</dbReference>
<evidence type="ECO:0000259" key="11">
    <source>
        <dbReference type="Pfam" id="PF01529"/>
    </source>
</evidence>
<dbReference type="PROSITE" id="PS50216">
    <property type="entry name" value="DHHC"/>
    <property type="match status" value="1"/>
</dbReference>
<keyword evidence="7" id="KW-0564">Palmitate</keyword>
<evidence type="ECO:0000313" key="13">
    <source>
        <dbReference type="RefSeq" id="XP_013784262.2"/>
    </source>
</evidence>
<dbReference type="Pfam" id="PF01529">
    <property type="entry name" value="DHHC"/>
    <property type="match status" value="1"/>
</dbReference>